<dbReference type="Gene3D" id="3.60.40.10">
    <property type="entry name" value="PPM-type phosphatase domain"/>
    <property type="match status" value="1"/>
</dbReference>
<dbReference type="PANTHER" id="PTHR12320">
    <property type="entry name" value="PROTEIN PHOSPHATASE 2C"/>
    <property type="match status" value="1"/>
</dbReference>
<evidence type="ECO:0000256" key="2">
    <source>
        <dbReference type="SAM" id="MobiDB-lite"/>
    </source>
</evidence>
<dbReference type="PROSITE" id="PS51746">
    <property type="entry name" value="PPM_2"/>
    <property type="match status" value="1"/>
</dbReference>
<dbReference type="AlphaFoldDB" id="A0A433QGY2"/>
<dbReference type="InterPro" id="IPR039123">
    <property type="entry name" value="PPTC7"/>
</dbReference>
<comment type="catalytic activity">
    <reaction evidence="1">
        <text>O-phospho-L-seryl-[protein] + H2O = L-seryl-[protein] + phosphate</text>
        <dbReference type="Rhea" id="RHEA:20629"/>
        <dbReference type="Rhea" id="RHEA-COMP:9863"/>
        <dbReference type="Rhea" id="RHEA-COMP:11604"/>
        <dbReference type="ChEBI" id="CHEBI:15377"/>
        <dbReference type="ChEBI" id="CHEBI:29999"/>
        <dbReference type="ChEBI" id="CHEBI:43474"/>
        <dbReference type="ChEBI" id="CHEBI:83421"/>
        <dbReference type="EC" id="3.1.3.16"/>
    </reaction>
</comment>
<proteinExistence type="inferred from homology"/>
<dbReference type="InterPro" id="IPR001932">
    <property type="entry name" value="PPM-type_phosphatase-like_dom"/>
</dbReference>
<feature type="compositionally biased region" description="Low complexity" evidence="2">
    <location>
        <begin position="70"/>
        <end position="80"/>
    </location>
</feature>
<sequence>MPANPIPTSLRLHTTQLLRHFSPQLPLLPYPTHTSRLCHLRPTTSPFPTRLHTLPSSRARPTPTSLQSQPTSAHLPPPSSLLWLEPPHTHAVLLSQPRHQDAQQAPSASNPSSIFDFFDKAFPAPRKSYVFSHAATGFSKVGGKKLVSPKISPEEDSKYCSMQVGEDSYFMRYDALGVADGVGGWSGTPGANPALYSRKMMHYAFMELERYDNIEDERFYEYSDVNPVEILEASYEQCQIDAMREGIVGSTTVCLAILRDDELRIANLGDCGLTIIRRNHFAFRTEEQQHSFNFPYQLGTGQFDRPSDAQQFRVRVQRGDIVVIGSDGVFDNLFDEDILEEVTRHVASRTAPPGAGRRSNLRIEPQVIADALANRAKSVSEDSRNANSPFQSRAVQEGLYYQGGKRDDISVLVAVINDSEDTPDRRMS</sequence>
<keyword evidence="1" id="KW-0464">Manganese</keyword>
<dbReference type="GO" id="GO:0004722">
    <property type="term" value="F:protein serine/threonine phosphatase activity"/>
    <property type="evidence" value="ECO:0007669"/>
    <property type="project" value="UniProtKB-EC"/>
</dbReference>
<keyword evidence="5" id="KW-1185">Reference proteome</keyword>
<keyword evidence="1" id="KW-0378">Hydrolase</keyword>
<gene>
    <name evidence="4" type="ORF">BC938DRAFT_481062</name>
</gene>
<dbReference type="SUPFAM" id="SSF81606">
    <property type="entry name" value="PP2C-like"/>
    <property type="match status" value="1"/>
</dbReference>
<dbReference type="SMART" id="SM00332">
    <property type="entry name" value="PP2Cc"/>
    <property type="match status" value="1"/>
</dbReference>
<dbReference type="FunFam" id="3.60.40.10:FF:000130">
    <property type="entry name" value="Related to PTC7-type 2C protein phosphatase"/>
    <property type="match status" value="1"/>
</dbReference>
<accession>A0A433QGY2</accession>
<dbReference type="GO" id="GO:0046872">
    <property type="term" value="F:metal ion binding"/>
    <property type="evidence" value="ECO:0007669"/>
    <property type="project" value="UniProtKB-UniRule"/>
</dbReference>
<keyword evidence="1" id="KW-0479">Metal-binding</keyword>
<name>A0A433QGY2_9FUNG</name>
<evidence type="ECO:0000313" key="5">
    <source>
        <dbReference type="Proteomes" id="UP000274822"/>
    </source>
</evidence>
<evidence type="ECO:0000313" key="4">
    <source>
        <dbReference type="EMBL" id="RUS29098.1"/>
    </source>
</evidence>
<evidence type="ECO:0000259" key="3">
    <source>
        <dbReference type="PROSITE" id="PS51746"/>
    </source>
</evidence>
<dbReference type="InterPro" id="IPR036457">
    <property type="entry name" value="PPM-type-like_dom_sf"/>
</dbReference>
<organism evidence="4 5">
    <name type="scientific">Jimgerdemannia flammicorona</name>
    <dbReference type="NCBI Taxonomy" id="994334"/>
    <lineage>
        <taxon>Eukaryota</taxon>
        <taxon>Fungi</taxon>
        <taxon>Fungi incertae sedis</taxon>
        <taxon>Mucoromycota</taxon>
        <taxon>Mucoromycotina</taxon>
        <taxon>Endogonomycetes</taxon>
        <taxon>Endogonales</taxon>
        <taxon>Endogonaceae</taxon>
        <taxon>Jimgerdemannia</taxon>
    </lineage>
</organism>
<reference evidence="4 5" key="1">
    <citation type="journal article" date="2018" name="New Phytol.">
        <title>Phylogenomics of Endogonaceae and evolution of mycorrhizas within Mucoromycota.</title>
        <authorList>
            <person name="Chang Y."/>
            <person name="Desiro A."/>
            <person name="Na H."/>
            <person name="Sandor L."/>
            <person name="Lipzen A."/>
            <person name="Clum A."/>
            <person name="Barry K."/>
            <person name="Grigoriev I.V."/>
            <person name="Martin F.M."/>
            <person name="Stajich J.E."/>
            <person name="Smith M.E."/>
            <person name="Bonito G."/>
            <person name="Spatafora J.W."/>
        </authorList>
    </citation>
    <scope>NUCLEOTIDE SEQUENCE [LARGE SCALE GENOMIC DNA]</scope>
    <source>
        <strain evidence="4 5">AD002</strain>
    </source>
</reference>
<keyword evidence="1" id="KW-0904">Protein phosphatase</keyword>
<protein>
    <recommendedName>
        <fullName evidence="1">Protein phosphatase</fullName>
        <ecNumber evidence="1">3.1.3.16</ecNumber>
    </recommendedName>
</protein>
<feature type="region of interest" description="Disordered" evidence="2">
    <location>
        <begin position="39"/>
        <end position="80"/>
    </location>
</feature>
<dbReference type="Proteomes" id="UP000274822">
    <property type="component" value="Unassembled WGS sequence"/>
</dbReference>
<feature type="domain" description="PPM-type phosphatase" evidence="3">
    <location>
        <begin position="150"/>
        <end position="416"/>
    </location>
</feature>
<comment type="cofactor">
    <cofactor evidence="1">
        <name>Mn(2+)</name>
        <dbReference type="ChEBI" id="CHEBI:29035"/>
    </cofactor>
</comment>
<comment type="caution">
    <text evidence="4">The sequence shown here is derived from an EMBL/GenBank/DDBJ whole genome shotgun (WGS) entry which is preliminary data.</text>
</comment>
<evidence type="ECO:0000256" key="1">
    <source>
        <dbReference type="RuleBase" id="RU366020"/>
    </source>
</evidence>
<keyword evidence="1" id="KW-0460">Magnesium</keyword>
<comment type="similarity">
    <text evidence="1">Belongs to the PP2C family.</text>
</comment>
<dbReference type="EC" id="3.1.3.16" evidence="1"/>
<dbReference type="EMBL" id="RBNJ01005640">
    <property type="protein sequence ID" value="RUS29098.1"/>
    <property type="molecule type" value="Genomic_DNA"/>
</dbReference>
<comment type="catalytic activity">
    <reaction evidence="1">
        <text>O-phospho-L-threonyl-[protein] + H2O = L-threonyl-[protein] + phosphate</text>
        <dbReference type="Rhea" id="RHEA:47004"/>
        <dbReference type="Rhea" id="RHEA-COMP:11060"/>
        <dbReference type="Rhea" id="RHEA-COMP:11605"/>
        <dbReference type="ChEBI" id="CHEBI:15377"/>
        <dbReference type="ChEBI" id="CHEBI:30013"/>
        <dbReference type="ChEBI" id="CHEBI:43474"/>
        <dbReference type="ChEBI" id="CHEBI:61977"/>
        <dbReference type="EC" id="3.1.3.16"/>
    </reaction>
</comment>
<comment type="cofactor">
    <cofactor evidence="1">
        <name>Mg(2+)</name>
        <dbReference type="ChEBI" id="CHEBI:18420"/>
    </cofactor>
</comment>
<dbReference type="SMART" id="SM00331">
    <property type="entry name" value="PP2C_SIG"/>
    <property type="match status" value="1"/>
</dbReference>
<dbReference type="PANTHER" id="PTHR12320:SF84">
    <property type="entry name" value="PROTEIN PHOSPHATASE"/>
    <property type="match status" value="1"/>
</dbReference>